<accession>A0A3P8IAM9</accession>
<keyword evidence="2" id="KW-1185">Reference proteome</keyword>
<gene>
    <name evidence="1" type="ORF">SMTD_LOCUS22002</name>
</gene>
<dbReference type="AlphaFoldDB" id="A0A3P8IAM9"/>
<reference evidence="1 2" key="1">
    <citation type="submission" date="2018-11" db="EMBL/GenBank/DDBJ databases">
        <authorList>
            <consortium name="Pathogen Informatics"/>
        </authorList>
    </citation>
    <scope>NUCLEOTIDE SEQUENCE [LARGE SCALE GENOMIC DNA]</scope>
    <source>
        <strain>Denwood</strain>
        <strain evidence="2">Zambia</strain>
    </source>
</reference>
<name>A0A3P8IAM9_9TREM</name>
<dbReference type="EMBL" id="UZAL01049371">
    <property type="protein sequence ID" value="VDP86205.1"/>
    <property type="molecule type" value="Genomic_DNA"/>
</dbReference>
<proteinExistence type="predicted"/>
<protein>
    <submittedName>
        <fullName evidence="1">Uncharacterized protein</fullName>
    </submittedName>
</protein>
<sequence length="165" mass="18759">MFSISQFRSYYAYQLPVWCEEALDQFTSEDHPLLPVDHIGLQFSKLGHGLCSGVHSWLVPNNLSHTNTGGPVPILPGEFGQFIIMITVMFNSHLWYVNEIPIILYPSNVLVRSRVGRVCSPFRNALVWLYTNSHNQKSPTHCLITAVFFNEIERIKSECPVLKPG</sequence>
<organism evidence="1 2">
    <name type="scientific">Schistosoma mattheei</name>
    <dbReference type="NCBI Taxonomy" id="31246"/>
    <lineage>
        <taxon>Eukaryota</taxon>
        <taxon>Metazoa</taxon>
        <taxon>Spiralia</taxon>
        <taxon>Lophotrochozoa</taxon>
        <taxon>Platyhelminthes</taxon>
        <taxon>Trematoda</taxon>
        <taxon>Digenea</taxon>
        <taxon>Strigeidida</taxon>
        <taxon>Schistosomatoidea</taxon>
        <taxon>Schistosomatidae</taxon>
        <taxon>Schistosoma</taxon>
    </lineage>
</organism>
<dbReference type="Proteomes" id="UP000269396">
    <property type="component" value="Unassembled WGS sequence"/>
</dbReference>
<evidence type="ECO:0000313" key="2">
    <source>
        <dbReference type="Proteomes" id="UP000269396"/>
    </source>
</evidence>
<evidence type="ECO:0000313" key="1">
    <source>
        <dbReference type="EMBL" id="VDP86205.1"/>
    </source>
</evidence>